<feature type="region of interest" description="Disordered" evidence="2">
    <location>
        <begin position="1"/>
        <end position="21"/>
    </location>
</feature>
<organism evidence="4 5">
    <name type="scientific">Neodiprion lecontei</name>
    <name type="common">Redheaded pine sawfly</name>
    <dbReference type="NCBI Taxonomy" id="441921"/>
    <lineage>
        <taxon>Eukaryota</taxon>
        <taxon>Metazoa</taxon>
        <taxon>Ecdysozoa</taxon>
        <taxon>Arthropoda</taxon>
        <taxon>Hexapoda</taxon>
        <taxon>Insecta</taxon>
        <taxon>Pterygota</taxon>
        <taxon>Neoptera</taxon>
        <taxon>Endopterygota</taxon>
        <taxon>Hymenoptera</taxon>
        <taxon>Tenthredinoidea</taxon>
        <taxon>Diprionidae</taxon>
        <taxon>Diprioninae</taxon>
        <taxon>Neodiprion</taxon>
    </lineage>
</organism>
<comment type="subcellular location">
    <subcellularLocation>
        <location evidence="1">Nucleus</location>
    </subcellularLocation>
</comment>
<feature type="domain" description="DNA replication complex GINS protein SLD5 C-terminal" evidence="3">
    <location>
        <begin position="118"/>
        <end position="172"/>
    </location>
</feature>
<evidence type="ECO:0000259" key="3">
    <source>
        <dbReference type="Pfam" id="PF16922"/>
    </source>
</evidence>
<reference evidence="5" key="1">
    <citation type="submission" date="2025-08" db="UniProtKB">
        <authorList>
            <consortium name="RefSeq"/>
        </authorList>
    </citation>
    <scope>IDENTIFICATION</scope>
    <source>
        <tissue evidence="5">Thorax and Abdomen</tissue>
    </source>
</reference>
<dbReference type="CDD" id="cd21692">
    <property type="entry name" value="GINS_B_Sld5"/>
    <property type="match status" value="1"/>
</dbReference>
<accession>A0ABM3FI43</accession>
<name>A0ABM3FI43_NEOLC</name>
<proteinExistence type="inferred from homology"/>
<keyword evidence="1" id="KW-0539">Nucleus</keyword>
<dbReference type="Proteomes" id="UP000829291">
    <property type="component" value="Chromosome 2"/>
</dbReference>
<dbReference type="InterPro" id="IPR031633">
    <property type="entry name" value="SLD5_C"/>
</dbReference>
<dbReference type="GeneID" id="107217835"/>
<evidence type="ECO:0000256" key="2">
    <source>
        <dbReference type="SAM" id="MobiDB-lite"/>
    </source>
</evidence>
<dbReference type="SUPFAM" id="SSF158573">
    <property type="entry name" value="GINS helical bundle-like"/>
    <property type="match status" value="1"/>
</dbReference>
<keyword evidence="4" id="KW-1185">Reference proteome</keyword>
<dbReference type="PANTHER" id="PTHR21206">
    <property type="entry name" value="SLD5 PROTEIN"/>
    <property type="match status" value="1"/>
</dbReference>
<dbReference type="PANTHER" id="PTHR21206:SF0">
    <property type="entry name" value="DNA REPLICATION COMPLEX GINS PROTEIN SLD5"/>
    <property type="match status" value="1"/>
</dbReference>
<dbReference type="Pfam" id="PF16922">
    <property type="entry name" value="SLD5_C"/>
    <property type="match status" value="1"/>
</dbReference>
<protein>
    <recommendedName>
        <fullName evidence="1">DNA replication complex GINS protein SLD5</fullName>
    </recommendedName>
</protein>
<gene>
    <name evidence="5" type="primary">LOC107217835</name>
</gene>
<keyword evidence="1" id="KW-0235">DNA replication</keyword>
<sequence>MDDSVADVSEHLDSSDNEEFTPGKVLQDIENAWLNEKFAPEILPHQSELVDCMLEQISHMEENMKKLKKGDIRLAIHKMEIDRIRFVIKSYLRTRTVALQHMPANFQAFEVDKLTVKPNLNSHVFLRVNKPVQGIIVPGTTNDEIDLTAGAQRLIQYQPIASLVKEGAVQLI</sequence>
<dbReference type="InterPro" id="IPR036224">
    <property type="entry name" value="GINS_bundle-like_dom_sf"/>
</dbReference>
<comment type="similarity">
    <text evidence="1">Belongs to the GINS4/SLD5 family.</text>
</comment>
<evidence type="ECO:0000313" key="4">
    <source>
        <dbReference type="Proteomes" id="UP000829291"/>
    </source>
</evidence>
<dbReference type="InterPro" id="IPR008591">
    <property type="entry name" value="GINS_Sld5"/>
</dbReference>
<dbReference type="PIRSF" id="PIRSF007764">
    <property type="entry name" value="Sld5"/>
    <property type="match status" value="1"/>
</dbReference>
<dbReference type="RefSeq" id="XP_046587678.1">
    <property type="nucleotide sequence ID" value="XM_046731722.1"/>
</dbReference>
<dbReference type="Gene3D" id="1.20.58.1030">
    <property type="match status" value="1"/>
</dbReference>
<dbReference type="InterPro" id="IPR038749">
    <property type="entry name" value="Sld5_GINS_A"/>
</dbReference>
<evidence type="ECO:0000256" key="1">
    <source>
        <dbReference type="PIRNR" id="PIRNR007764"/>
    </source>
</evidence>
<dbReference type="CDD" id="cd11711">
    <property type="entry name" value="GINS_A_Sld5"/>
    <property type="match status" value="1"/>
</dbReference>
<evidence type="ECO:0000313" key="5">
    <source>
        <dbReference type="RefSeq" id="XP_046587678.1"/>
    </source>
</evidence>
<comment type="function">
    <text evidence="1">The GINS complex plays an essential role in the initiation of DNA replication.</text>
</comment>
<dbReference type="SUPFAM" id="SSF160059">
    <property type="entry name" value="PriA/YqbF domain"/>
    <property type="match status" value="1"/>
</dbReference>
<dbReference type="Gene3D" id="3.40.5.60">
    <property type="match status" value="1"/>
</dbReference>